<feature type="region of interest" description="Disordered" evidence="1">
    <location>
        <begin position="267"/>
        <end position="292"/>
    </location>
</feature>
<name>A0A8X8AFT6_POPTO</name>
<proteinExistence type="predicted"/>
<comment type="caution">
    <text evidence="2">The sequence shown here is derived from an EMBL/GenBank/DDBJ whole genome shotgun (WGS) entry which is preliminary data.</text>
</comment>
<feature type="region of interest" description="Disordered" evidence="1">
    <location>
        <begin position="227"/>
        <end position="246"/>
    </location>
</feature>
<dbReference type="OrthoDB" id="1875894at2759"/>
<dbReference type="EMBL" id="JAAWWB010000003">
    <property type="protein sequence ID" value="KAG6786011.1"/>
    <property type="molecule type" value="Genomic_DNA"/>
</dbReference>
<dbReference type="PANTHER" id="PTHR33401:SF3">
    <property type="entry name" value="LOW AFFINITY POTASSIUM TRANSPORT SYSTEM PROTEIN"/>
    <property type="match status" value="1"/>
</dbReference>
<keyword evidence="3" id="KW-1185">Reference proteome</keyword>
<gene>
    <name evidence="2" type="ORF">POTOM_007602</name>
</gene>
<organism evidence="2 3">
    <name type="scientific">Populus tomentosa</name>
    <name type="common">Chinese white poplar</name>
    <dbReference type="NCBI Taxonomy" id="118781"/>
    <lineage>
        <taxon>Eukaryota</taxon>
        <taxon>Viridiplantae</taxon>
        <taxon>Streptophyta</taxon>
        <taxon>Embryophyta</taxon>
        <taxon>Tracheophyta</taxon>
        <taxon>Spermatophyta</taxon>
        <taxon>Magnoliopsida</taxon>
        <taxon>eudicotyledons</taxon>
        <taxon>Gunneridae</taxon>
        <taxon>Pentapetalae</taxon>
        <taxon>rosids</taxon>
        <taxon>fabids</taxon>
        <taxon>Malpighiales</taxon>
        <taxon>Salicaceae</taxon>
        <taxon>Saliceae</taxon>
        <taxon>Populus</taxon>
    </lineage>
</organism>
<dbReference type="PANTHER" id="PTHR33401">
    <property type="entry name" value="LIGHT-HARVESTING COMPLEX-LIKE PROTEIN OHP2, CHLOROPLASTIC"/>
    <property type="match status" value="1"/>
</dbReference>
<reference evidence="2" key="1">
    <citation type="journal article" date="2020" name="bioRxiv">
        <title>Hybrid origin of Populus tomentosa Carr. identified through genome sequencing and phylogenomic analysis.</title>
        <authorList>
            <person name="An X."/>
            <person name="Gao K."/>
            <person name="Chen Z."/>
            <person name="Li J."/>
            <person name="Yang X."/>
            <person name="Yang X."/>
            <person name="Zhou J."/>
            <person name="Guo T."/>
            <person name="Zhao T."/>
            <person name="Huang S."/>
            <person name="Miao D."/>
            <person name="Khan W.U."/>
            <person name="Rao P."/>
            <person name="Ye M."/>
            <person name="Lei B."/>
            <person name="Liao W."/>
            <person name="Wang J."/>
            <person name="Ji L."/>
            <person name="Li Y."/>
            <person name="Guo B."/>
            <person name="Mustafa N.S."/>
            <person name="Li S."/>
            <person name="Yun Q."/>
            <person name="Keller S.R."/>
            <person name="Mao J."/>
            <person name="Zhang R."/>
            <person name="Strauss S.H."/>
        </authorList>
    </citation>
    <scope>NUCLEOTIDE SEQUENCE</scope>
    <source>
        <strain evidence="2">GM15</strain>
        <tissue evidence="2">Leaf</tissue>
    </source>
</reference>
<dbReference type="Proteomes" id="UP000886885">
    <property type="component" value="Chromosome 2A"/>
</dbReference>
<sequence>MFGPFVTSVTISQSFDEIALKCKSHIWEGKGGLQFLQFLAELLVPTCRRRRFRPPDSLVDLLRRFQIVDVGDLTLDINVIFLATFELMLLAVEGGGFFSSSASGYSKGLTLLLLGQKHEDKPMRVTPWNQYQLVDQEPDSDLQLASLKNRLSHGCASFICFGRASAHESPSPLKVGPAQQQDVLPDPLVADREKDLTTELEVDNYARKITLKSNLKKASKRIPVPVGDVKQSEPLNDQGSDIPGHTERRKVQWTDVCGSELAEIREFEPSETGGSDDEFENGNERSCSCVIM</sequence>
<evidence type="ECO:0000313" key="3">
    <source>
        <dbReference type="Proteomes" id="UP000886885"/>
    </source>
</evidence>
<dbReference type="AlphaFoldDB" id="A0A8X8AFT6"/>
<evidence type="ECO:0000313" key="2">
    <source>
        <dbReference type="EMBL" id="KAG6786011.1"/>
    </source>
</evidence>
<protein>
    <submittedName>
        <fullName evidence="2">Uncharacterized protein</fullName>
    </submittedName>
</protein>
<evidence type="ECO:0000256" key="1">
    <source>
        <dbReference type="SAM" id="MobiDB-lite"/>
    </source>
</evidence>
<accession>A0A8X8AFT6</accession>